<proteinExistence type="predicted"/>
<dbReference type="Proteomes" id="UP000308199">
    <property type="component" value="Unassembled WGS sequence"/>
</dbReference>
<sequence>MSSSLHSKKHVDITDLGPAHWLLGLEIKHNRDAKTIALSQTAYINSILRRFNLQDIKPVSTPMEVNMQLHSSQVPQTAEETAEMRNALLWNTVKHVFRYLNGTKSLWLTYGGVENGFLKGCGDADGSMQEDRHAISGNAFLIDGGAVSWFSKRQEIVSLSTTESEYVAATHAAKEALWLRQLISQLFEPIAGPTTIFSDNQSAIALTKDH</sequence>
<gene>
    <name evidence="1" type="ORF">EW145_g2931</name>
</gene>
<dbReference type="CDD" id="cd09272">
    <property type="entry name" value="RNase_HI_RT_Ty1"/>
    <property type="match status" value="1"/>
</dbReference>
<dbReference type="AlphaFoldDB" id="A0A4S4LAZ7"/>
<accession>A0A4S4LAZ7</accession>
<protein>
    <recommendedName>
        <fullName evidence="3">Reverse transcriptase Ty1/copia-type domain-containing protein</fullName>
    </recommendedName>
</protein>
<evidence type="ECO:0008006" key="3">
    <source>
        <dbReference type="Google" id="ProtNLM"/>
    </source>
</evidence>
<dbReference type="PANTHER" id="PTHR11439">
    <property type="entry name" value="GAG-POL-RELATED RETROTRANSPOSON"/>
    <property type="match status" value="1"/>
</dbReference>
<evidence type="ECO:0000313" key="2">
    <source>
        <dbReference type="Proteomes" id="UP000308199"/>
    </source>
</evidence>
<evidence type="ECO:0000313" key="1">
    <source>
        <dbReference type="EMBL" id="THH08108.1"/>
    </source>
</evidence>
<dbReference type="PANTHER" id="PTHR11439:SF467">
    <property type="entry name" value="INTEGRASE CATALYTIC DOMAIN-CONTAINING PROTEIN"/>
    <property type="match status" value="1"/>
</dbReference>
<keyword evidence="2" id="KW-1185">Reference proteome</keyword>
<name>A0A4S4LAZ7_9AGAM</name>
<dbReference type="EMBL" id="SGPK01000113">
    <property type="protein sequence ID" value="THH08108.1"/>
    <property type="molecule type" value="Genomic_DNA"/>
</dbReference>
<organism evidence="1 2">
    <name type="scientific">Phellinidium pouzarii</name>
    <dbReference type="NCBI Taxonomy" id="167371"/>
    <lineage>
        <taxon>Eukaryota</taxon>
        <taxon>Fungi</taxon>
        <taxon>Dikarya</taxon>
        <taxon>Basidiomycota</taxon>
        <taxon>Agaricomycotina</taxon>
        <taxon>Agaricomycetes</taxon>
        <taxon>Hymenochaetales</taxon>
        <taxon>Hymenochaetaceae</taxon>
        <taxon>Phellinidium</taxon>
    </lineage>
</organism>
<reference evidence="1 2" key="1">
    <citation type="submission" date="2019-02" db="EMBL/GenBank/DDBJ databases">
        <title>Genome sequencing of the rare red list fungi Phellinidium pouzarii.</title>
        <authorList>
            <person name="Buettner E."/>
            <person name="Kellner H."/>
        </authorList>
    </citation>
    <scope>NUCLEOTIDE SEQUENCE [LARGE SCALE GENOMIC DNA]</scope>
    <source>
        <strain evidence="1 2">DSM 108285</strain>
    </source>
</reference>
<dbReference type="OrthoDB" id="3344688at2759"/>
<comment type="caution">
    <text evidence="1">The sequence shown here is derived from an EMBL/GenBank/DDBJ whole genome shotgun (WGS) entry which is preliminary data.</text>
</comment>